<dbReference type="AlphaFoldDB" id="A0A1E2VAD3"/>
<dbReference type="SMART" id="SM00479">
    <property type="entry name" value="EXOIII"/>
    <property type="match status" value="1"/>
</dbReference>
<evidence type="ECO:0000259" key="3">
    <source>
        <dbReference type="SMART" id="SM00479"/>
    </source>
</evidence>
<name>A0A1E2VAD3_9GAMM</name>
<keyword evidence="2" id="KW-0269">Exonuclease</keyword>
<dbReference type="SUPFAM" id="SSF53098">
    <property type="entry name" value="Ribonuclease H-like"/>
    <property type="match status" value="1"/>
</dbReference>
<keyword evidence="1" id="KW-0540">Nuclease</keyword>
<protein>
    <submittedName>
        <fullName evidence="4">DNA polymerase III subunit epsilon</fullName>
    </submittedName>
</protein>
<reference evidence="4 5" key="1">
    <citation type="submission" date="2016-08" db="EMBL/GenBank/DDBJ databases">
        <authorList>
            <person name="Seilhamer J.J."/>
        </authorList>
    </citation>
    <scope>NUCLEOTIDE SEQUENCE [LARGE SCALE GENOMIC DNA]</scope>
    <source>
        <strain evidence="4 5">PH27A</strain>
    </source>
</reference>
<dbReference type="RefSeq" id="WP_068998682.1">
    <property type="nucleotide sequence ID" value="NZ_MDTQ01000001.1"/>
</dbReference>
<dbReference type="OrthoDB" id="6193218at2"/>
<dbReference type="GO" id="GO:0006259">
    <property type="term" value="P:DNA metabolic process"/>
    <property type="evidence" value="ECO:0007669"/>
    <property type="project" value="UniProtKB-ARBA"/>
</dbReference>
<evidence type="ECO:0000256" key="1">
    <source>
        <dbReference type="ARBA" id="ARBA00022722"/>
    </source>
</evidence>
<proteinExistence type="predicted"/>
<evidence type="ECO:0000313" key="4">
    <source>
        <dbReference type="EMBL" id="ODC03979.1"/>
    </source>
</evidence>
<evidence type="ECO:0000256" key="2">
    <source>
        <dbReference type="ARBA" id="ARBA00022839"/>
    </source>
</evidence>
<dbReference type="NCBIfam" id="NF006601">
    <property type="entry name" value="PRK09145.1"/>
    <property type="match status" value="1"/>
</dbReference>
<dbReference type="Pfam" id="PF00929">
    <property type="entry name" value="RNase_T"/>
    <property type="match status" value="1"/>
</dbReference>
<keyword evidence="5" id="KW-1185">Reference proteome</keyword>
<dbReference type="GO" id="GO:0005829">
    <property type="term" value="C:cytosol"/>
    <property type="evidence" value="ECO:0007669"/>
    <property type="project" value="TreeGrafter"/>
</dbReference>
<dbReference type="Proteomes" id="UP000094291">
    <property type="component" value="Unassembled WGS sequence"/>
</dbReference>
<gene>
    <name evidence="4" type="ORF">BFW38_10960</name>
</gene>
<dbReference type="STRING" id="197479.BFW38_10960"/>
<dbReference type="Gene3D" id="3.30.420.10">
    <property type="entry name" value="Ribonuclease H-like superfamily/Ribonuclease H"/>
    <property type="match status" value="1"/>
</dbReference>
<dbReference type="GO" id="GO:0003676">
    <property type="term" value="F:nucleic acid binding"/>
    <property type="evidence" value="ECO:0007669"/>
    <property type="project" value="InterPro"/>
</dbReference>
<comment type="caution">
    <text evidence="4">The sequence shown here is derived from an EMBL/GenBank/DDBJ whole genome shotgun (WGS) entry which is preliminary data.</text>
</comment>
<dbReference type="PANTHER" id="PTHR30231">
    <property type="entry name" value="DNA POLYMERASE III SUBUNIT EPSILON"/>
    <property type="match status" value="1"/>
</dbReference>
<keyword evidence="2" id="KW-0378">Hydrolase</keyword>
<dbReference type="GO" id="GO:0008408">
    <property type="term" value="F:3'-5' exonuclease activity"/>
    <property type="evidence" value="ECO:0007669"/>
    <property type="project" value="TreeGrafter"/>
</dbReference>
<accession>A0A1E2VAD3</accession>
<feature type="domain" description="Exonuclease" evidence="3">
    <location>
        <begin position="32"/>
        <end position="205"/>
    </location>
</feature>
<dbReference type="InterPro" id="IPR013520">
    <property type="entry name" value="Ribonucl_H"/>
</dbReference>
<dbReference type="PANTHER" id="PTHR30231:SF7">
    <property type="entry name" value="BLR4117 PROTEIN"/>
    <property type="match status" value="1"/>
</dbReference>
<evidence type="ECO:0000313" key="5">
    <source>
        <dbReference type="Proteomes" id="UP000094291"/>
    </source>
</evidence>
<dbReference type="InterPro" id="IPR012337">
    <property type="entry name" value="RNaseH-like_sf"/>
</dbReference>
<dbReference type="CDD" id="cd06127">
    <property type="entry name" value="DEDDh"/>
    <property type="match status" value="1"/>
</dbReference>
<dbReference type="InterPro" id="IPR036397">
    <property type="entry name" value="RNaseH_sf"/>
</dbReference>
<sequence>MMVLKALRMARDRRQHREGQYAALFEPYQGDEVVALDCELTGLDPQKAELVSIAAVKVKGDQVLTSQRFDVKLQKPDSLDADSIKIHHLRGVDLHGGEVVGDALAQLLNFIQNRPILGYYIDLDIAVLNRHLRPRFGFDLPNTTIELSRLYQRKMQQVNPELQPDLHFDQMAKKLGVPLLERHTALGDAITTALMYVRLNKGAIPV</sequence>
<organism evidence="4 5">
    <name type="scientific">Terasakiispira papahanaumokuakeensis</name>
    <dbReference type="NCBI Taxonomy" id="197479"/>
    <lineage>
        <taxon>Bacteria</taxon>
        <taxon>Pseudomonadati</taxon>
        <taxon>Pseudomonadota</taxon>
        <taxon>Gammaproteobacteria</taxon>
        <taxon>Oceanospirillales</taxon>
        <taxon>Terasakiispira</taxon>
    </lineage>
</organism>
<dbReference type="EMBL" id="MDTQ01000001">
    <property type="protein sequence ID" value="ODC03979.1"/>
    <property type="molecule type" value="Genomic_DNA"/>
</dbReference>